<dbReference type="AlphaFoldDB" id="A0A4R5ND15"/>
<gene>
    <name evidence="1" type="ORF">C5L31_001510</name>
</gene>
<proteinExistence type="predicted"/>
<comment type="caution">
    <text evidence="1">The sequence shown here is derived from an EMBL/GenBank/DDBJ whole genome shotgun (WGS) entry which is preliminary data.</text>
</comment>
<protein>
    <submittedName>
        <fullName evidence="1">Uncharacterized protein</fullName>
    </submittedName>
</protein>
<accession>A0A4R5ND15</accession>
<dbReference type="Proteomes" id="UP000294854">
    <property type="component" value="Unassembled WGS sequence"/>
</dbReference>
<sequence length="203" mass="23380">MAGFDIMIPVYHVDTESQNDKFVHGGFFPSQEDGVWAGKGMYFWDNFSNAKYWLQIQHSHLPDKNFNTSKSKLICSEKDILDMTRTDTSQEVKVFAIRFSGEFDVDLDMDKNGEVINFLHDVLEKRQAKHIFSVVKEHGLYPKTKIKGLIGSNEIGYHGDRKKVIPLPTSKVKTVYAVRDRSLLQRREIADPTKEVISDEFSF</sequence>
<evidence type="ECO:0000313" key="2">
    <source>
        <dbReference type="Proteomes" id="UP000294854"/>
    </source>
</evidence>
<reference evidence="1 2" key="1">
    <citation type="journal article" date="2019" name="Appl. Microbiol. Biotechnol.">
        <title>Uncovering carbohydrate metabolism through a genotype-phenotype association study of 56 lactic acid bacteria genomes.</title>
        <authorList>
            <person name="Buron-Moles G."/>
            <person name="Chailyan A."/>
            <person name="Dolejs I."/>
            <person name="Forster J."/>
            <person name="Miks M.H."/>
        </authorList>
    </citation>
    <scope>NUCLEOTIDE SEQUENCE [LARGE SCALE GENOMIC DNA]</scope>
    <source>
        <strain evidence="1 2">ATCC 49373</strain>
    </source>
</reference>
<keyword evidence="2" id="KW-1185">Reference proteome</keyword>
<organism evidence="1 2">
    <name type="scientific">Secundilactobacillus malefermentans</name>
    <dbReference type="NCBI Taxonomy" id="176292"/>
    <lineage>
        <taxon>Bacteria</taxon>
        <taxon>Bacillati</taxon>
        <taxon>Bacillota</taxon>
        <taxon>Bacilli</taxon>
        <taxon>Lactobacillales</taxon>
        <taxon>Lactobacillaceae</taxon>
        <taxon>Secundilactobacillus</taxon>
    </lineage>
</organism>
<name>A0A4R5ND15_9LACO</name>
<dbReference type="EMBL" id="PUFO01000108">
    <property type="protein sequence ID" value="TDG71136.1"/>
    <property type="molecule type" value="Genomic_DNA"/>
</dbReference>
<dbReference type="RefSeq" id="WP_010620011.1">
    <property type="nucleotide sequence ID" value="NZ_CP042371.1"/>
</dbReference>
<evidence type="ECO:0000313" key="1">
    <source>
        <dbReference type="EMBL" id="TDG71136.1"/>
    </source>
</evidence>
<dbReference type="OrthoDB" id="274805at2"/>